<dbReference type="KEGG" id="dae:Dtox_0530"/>
<dbReference type="Gene3D" id="3.90.45.10">
    <property type="entry name" value="Peptide deformylase"/>
    <property type="match status" value="1"/>
</dbReference>
<dbReference type="STRING" id="485916.Dtox_0530"/>
<keyword evidence="3" id="KW-1185">Reference proteome</keyword>
<sequence>MALRNIMNYQTNDILRKKTRTIEKFYNRILTSLKNMAETMYNANETGLAATQVAILRRLVVIDVGTGSINPVIS</sequence>
<dbReference type="HOGENOM" id="CLU_2681675_0_0_9"/>
<dbReference type="InterPro" id="IPR036821">
    <property type="entry name" value="Peptide_deformylase_sf"/>
</dbReference>
<protein>
    <submittedName>
        <fullName evidence="2">Peptide deformylase</fullName>
    </submittedName>
</protein>
<dbReference type="OrthoDB" id="9784988at2"/>
<name>C8W5Z5_DESAS</name>
<dbReference type="SUPFAM" id="SSF56420">
    <property type="entry name" value="Peptide deformylase"/>
    <property type="match status" value="1"/>
</dbReference>
<evidence type="ECO:0000313" key="3">
    <source>
        <dbReference type="Proteomes" id="UP000002217"/>
    </source>
</evidence>
<evidence type="ECO:0000313" key="2">
    <source>
        <dbReference type="EMBL" id="ACV61450.1"/>
    </source>
</evidence>
<dbReference type="InterPro" id="IPR023635">
    <property type="entry name" value="Peptide_deformylase"/>
</dbReference>
<dbReference type="EMBL" id="CP001720">
    <property type="protein sequence ID" value="ACV61450.1"/>
    <property type="molecule type" value="Genomic_DNA"/>
</dbReference>
<dbReference type="Proteomes" id="UP000002217">
    <property type="component" value="Chromosome"/>
</dbReference>
<dbReference type="AlphaFoldDB" id="C8W5Z5"/>
<organism evidence="2 3">
    <name type="scientific">Desulfofarcimen acetoxidans (strain ATCC 49208 / DSM 771 / KCTC 5769 / VKM B-1644 / 5575)</name>
    <name type="common">Desulfotomaculum acetoxidans</name>
    <dbReference type="NCBI Taxonomy" id="485916"/>
    <lineage>
        <taxon>Bacteria</taxon>
        <taxon>Bacillati</taxon>
        <taxon>Bacillota</taxon>
        <taxon>Clostridia</taxon>
        <taxon>Eubacteriales</taxon>
        <taxon>Peptococcaceae</taxon>
        <taxon>Desulfofarcimen</taxon>
    </lineage>
</organism>
<dbReference type="Pfam" id="PF01327">
    <property type="entry name" value="Pep_deformylase"/>
    <property type="match status" value="1"/>
</dbReference>
<evidence type="ECO:0000256" key="1">
    <source>
        <dbReference type="ARBA" id="ARBA00010759"/>
    </source>
</evidence>
<dbReference type="GO" id="GO:0042586">
    <property type="term" value="F:peptide deformylase activity"/>
    <property type="evidence" value="ECO:0007669"/>
    <property type="project" value="InterPro"/>
</dbReference>
<comment type="similarity">
    <text evidence="1">Belongs to the polypeptide deformylase family.</text>
</comment>
<dbReference type="eggNOG" id="COG0242">
    <property type="taxonomic scope" value="Bacteria"/>
</dbReference>
<proteinExistence type="inferred from homology"/>
<reference evidence="2 3" key="1">
    <citation type="journal article" date="2009" name="Stand. Genomic Sci.">
        <title>Complete genome sequence of Desulfotomaculum acetoxidans type strain (5575).</title>
        <authorList>
            <person name="Spring S."/>
            <person name="Lapidus A."/>
            <person name="Schroder M."/>
            <person name="Gleim D."/>
            <person name="Sims D."/>
            <person name="Meincke L."/>
            <person name="Glavina Del Rio T."/>
            <person name="Tice H."/>
            <person name="Copeland A."/>
            <person name="Cheng J.F."/>
            <person name="Lucas S."/>
            <person name="Chen F."/>
            <person name="Nolan M."/>
            <person name="Bruce D."/>
            <person name="Goodwin L."/>
            <person name="Pitluck S."/>
            <person name="Ivanova N."/>
            <person name="Mavromatis K."/>
            <person name="Mikhailova N."/>
            <person name="Pati A."/>
            <person name="Chen A."/>
            <person name="Palaniappan K."/>
            <person name="Land M."/>
            <person name="Hauser L."/>
            <person name="Chang Y.J."/>
            <person name="Jeffries C.D."/>
            <person name="Chain P."/>
            <person name="Saunders E."/>
            <person name="Brettin T."/>
            <person name="Detter J.C."/>
            <person name="Goker M."/>
            <person name="Bristow J."/>
            <person name="Eisen J.A."/>
            <person name="Markowitz V."/>
            <person name="Hugenholtz P."/>
            <person name="Kyrpides N.C."/>
            <person name="Klenk H.P."/>
            <person name="Han C."/>
        </authorList>
    </citation>
    <scope>NUCLEOTIDE SEQUENCE [LARGE SCALE GENOMIC DNA]</scope>
    <source>
        <strain evidence="3">ATCC 49208 / DSM 771 / VKM B-1644</strain>
    </source>
</reference>
<gene>
    <name evidence="2" type="ordered locus">Dtox_0530</name>
</gene>
<accession>C8W5Z5</accession>